<reference evidence="2" key="2">
    <citation type="journal article" date="2021" name="Front. Microbiol.">
        <title>Generation of Tetracycline and Rifamycin Resistant Chlamydia Suis Recombinants.</title>
        <authorList>
            <person name="Marti H."/>
            <person name="Bommana S."/>
            <person name="Read T.D."/>
            <person name="Pesch T."/>
            <person name="Prahauser B."/>
            <person name="Dean D."/>
            <person name="Borel N."/>
        </authorList>
    </citation>
    <scope>NUCLEOTIDE SEQUENCE</scope>
    <source>
        <strain evidence="2">208.1</strain>
    </source>
</reference>
<evidence type="ECO:0000313" key="2">
    <source>
        <dbReference type="EMBL" id="QYC74553.1"/>
    </source>
</evidence>
<evidence type="ECO:0000313" key="3">
    <source>
        <dbReference type="Proteomes" id="UP000512184"/>
    </source>
</evidence>
<reference evidence="1 3" key="1">
    <citation type="submission" date="2019-01" db="EMBL/GenBank/DDBJ databases">
        <title>Whole genome sequencing and annotation enables comparative genome analysis that reveals unique features of the Chlamydia suis R19 Genome.</title>
        <authorList>
            <person name="Dimond Z.E."/>
        </authorList>
    </citation>
    <scope>NUCLEOTIDE SEQUENCE [LARGE SCALE GENOMIC DNA]</scope>
    <source>
        <strain evidence="1 3">R19</strain>
    </source>
</reference>
<evidence type="ECO:0000313" key="4">
    <source>
        <dbReference type="Proteomes" id="UP000825134"/>
    </source>
</evidence>
<evidence type="ECO:0000313" key="1">
    <source>
        <dbReference type="EMBL" id="QHP83793.1"/>
    </source>
</evidence>
<dbReference type="Proteomes" id="UP000825134">
    <property type="component" value="Chromosome"/>
</dbReference>
<proteinExistence type="predicted"/>
<dbReference type="EMBL" id="CP063185">
    <property type="protein sequence ID" value="QYC74553.1"/>
    <property type="molecule type" value="Genomic_DNA"/>
</dbReference>
<gene>
    <name evidence="1" type="primary">hypothetical protein</name>
    <name evidence="1" type="ORF">Chls_918</name>
    <name evidence="2" type="ORF">INQ84_00865</name>
</gene>
<sequence>MTFQRKRCFLLVEVLLSLSLLCTVLLPSVFFYTRITHSFEKDIFRLQLPALIDHCFFAVEDQLLRQMEVGTFSLQGEGELVGVYLYTSQGGAIKVPYNYIITLRQEKRNAEGLLLLCSVDVTVDIFPGQKKGATVQRCLCLER</sequence>
<dbReference type="EMBL" id="CP035278">
    <property type="protein sequence ID" value="QHP83793.1"/>
    <property type="molecule type" value="Genomic_DNA"/>
</dbReference>
<accession>A0AAQ0ER35</accession>
<dbReference type="AlphaFoldDB" id="A0AAQ0ER35"/>
<protein>
    <submittedName>
        <fullName evidence="2">Type II secretion system protein</fullName>
    </submittedName>
</protein>
<keyword evidence="3" id="KW-1185">Reference proteome</keyword>
<name>A0AAQ0ER35_9CHLA</name>
<organism evidence="2 4">
    <name type="scientific">Chlamydia suis</name>
    <dbReference type="NCBI Taxonomy" id="83559"/>
    <lineage>
        <taxon>Bacteria</taxon>
        <taxon>Pseudomonadati</taxon>
        <taxon>Chlamydiota</taxon>
        <taxon>Chlamydiia</taxon>
        <taxon>Chlamydiales</taxon>
        <taxon>Chlamydiaceae</taxon>
        <taxon>Chlamydia/Chlamydophila group</taxon>
        <taxon>Chlamydia</taxon>
    </lineage>
</organism>
<dbReference type="Proteomes" id="UP000512184">
    <property type="component" value="Chromosome"/>
</dbReference>
<dbReference type="RefSeq" id="WP_080122470.1">
    <property type="nucleotide sequence ID" value="NZ_CP035278.1"/>
</dbReference>